<reference evidence="2 3" key="1">
    <citation type="journal article" date="2023" name="Mol. Biol. Evol.">
        <title>Genomics of Secondarily Temperate Adaptation in the Only Non-Antarctic Icefish.</title>
        <authorList>
            <person name="Rivera-Colon A.G."/>
            <person name="Rayamajhi N."/>
            <person name="Minhas B.F."/>
            <person name="Madrigal G."/>
            <person name="Bilyk K.T."/>
            <person name="Yoon V."/>
            <person name="Hune M."/>
            <person name="Gregory S."/>
            <person name="Cheng C.H.C."/>
            <person name="Catchen J.M."/>
        </authorList>
    </citation>
    <scope>NUCLEOTIDE SEQUENCE [LARGE SCALE GENOMIC DNA]</scope>
    <source>
        <strain evidence="2">JC2023a</strain>
    </source>
</reference>
<sequence length="89" mass="9799">MKLRQTTASGSDVLLLWRTVAWVSAHTKPPPEAVMSGAHLAFGHHYSREGRTEEERQGQNDGHRADCSISMISTEIMLLLCVLAHSQSA</sequence>
<evidence type="ECO:0000313" key="3">
    <source>
        <dbReference type="Proteomes" id="UP001335648"/>
    </source>
</evidence>
<organism evidence="2 3">
    <name type="scientific">Champsocephalus esox</name>
    <name type="common">pike icefish</name>
    <dbReference type="NCBI Taxonomy" id="159716"/>
    <lineage>
        <taxon>Eukaryota</taxon>
        <taxon>Metazoa</taxon>
        <taxon>Chordata</taxon>
        <taxon>Craniata</taxon>
        <taxon>Vertebrata</taxon>
        <taxon>Euteleostomi</taxon>
        <taxon>Actinopterygii</taxon>
        <taxon>Neopterygii</taxon>
        <taxon>Teleostei</taxon>
        <taxon>Neoteleostei</taxon>
        <taxon>Acanthomorphata</taxon>
        <taxon>Eupercaria</taxon>
        <taxon>Perciformes</taxon>
        <taxon>Notothenioidei</taxon>
        <taxon>Channichthyidae</taxon>
        <taxon>Champsocephalus</taxon>
    </lineage>
</organism>
<evidence type="ECO:0000313" key="2">
    <source>
        <dbReference type="EMBL" id="KAK5905324.1"/>
    </source>
</evidence>
<feature type="compositionally biased region" description="Basic and acidic residues" evidence="1">
    <location>
        <begin position="46"/>
        <end position="65"/>
    </location>
</feature>
<proteinExistence type="predicted"/>
<gene>
    <name evidence="2" type="ORF">CesoFtcFv8_006800</name>
</gene>
<dbReference type="Proteomes" id="UP001335648">
    <property type="component" value="Unassembled WGS sequence"/>
</dbReference>
<dbReference type="EMBL" id="JAULUE010002050">
    <property type="protein sequence ID" value="KAK5905324.1"/>
    <property type="molecule type" value="Genomic_DNA"/>
</dbReference>
<comment type="caution">
    <text evidence="2">The sequence shown here is derived from an EMBL/GenBank/DDBJ whole genome shotgun (WGS) entry which is preliminary data.</text>
</comment>
<name>A0AAN8CKB5_9TELE</name>
<accession>A0AAN8CKB5</accession>
<feature type="region of interest" description="Disordered" evidence="1">
    <location>
        <begin position="45"/>
        <end position="65"/>
    </location>
</feature>
<dbReference type="AlphaFoldDB" id="A0AAN8CKB5"/>
<evidence type="ECO:0000256" key="1">
    <source>
        <dbReference type="SAM" id="MobiDB-lite"/>
    </source>
</evidence>
<protein>
    <submittedName>
        <fullName evidence="2">Uncharacterized protein</fullName>
    </submittedName>
</protein>
<keyword evidence="3" id="KW-1185">Reference proteome</keyword>